<dbReference type="SUPFAM" id="SSF53756">
    <property type="entry name" value="UDP-Glycosyltransferase/glycogen phosphorylase"/>
    <property type="match status" value="1"/>
</dbReference>
<feature type="repeat" description="TPR" evidence="8">
    <location>
        <begin position="37"/>
        <end position="70"/>
    </location>
</feature>
<evidence type="ECO:0000313" key="10">
    <source>
        <dbReference type="EMBL" id="SEK06436.1"/>
    </source>
</evidence>
<feature type="domain" description="O-GlcNAc transferase C-terminal" evidence="9">
    <location>
        <begin position="610"/>
        <end position="777"/>
    </location>
</feature>
<dbReference type="EC" id="2.4.1.255" evidence="3"/>
<dbReference type="InterPro" id="IPR051939">
    <property type="entry name" value="Glycosyltr_41/O-GlcNAc_trsf"/>
</dbReference>
<organism evidence="10 11">
    <name type="scientific">Paraburkholderia tropica</name>
    <dbReference type="NCBI Taxonomy" id="92647"/>
    <lineage>
        <taxon>Bacteria</taxon>
        <taxon>Pseudomonadati</taxon>
        <taxon>Pseudomonadota</taxon>
        <taxon>Betaproteobacteria</taxon>
        <taxon>Burkholderiales</taxon>
        <taxon>Burkholderiaceae</taxon>
        <taxon>Paraburkholderia</taxon>
    </lineage>
</organism>
<dbReference type="Pfam" id="PF13432">
    <property type="entry name" value="TPR_16"/>
    <property type="match status" value="1"/>
</dbReference>
<evidence type="ECO:0000313" key="11">
    <source>
        <dbReference type="Proteomes" id="UP000183529"/>
    </source>
</evidence>
<evidence type="ECO:0000256" key="7">
    <source>
        <dbReference type="ARBA" id="ARBA00022803"/>
    </source>
</evidence>
<feature type="repeat" description="TPR" evidence="8">
    <location>
        <begin position="207"/>
        <end position="240"/>
    </location>
</feature>
<dbReference type="PROSITE" id="PS50005">
    <property type="entry name" value="TPR"/>
    <property type="match status" value="6"/>
</dbReference>
<dbReference type="InterPro" id="IPR011990">
    <property type="entry name" value="TPR-like_helical_dom_sf"/>
</dbReference>
<sequence length="795" mass="86400">MQTEELFQRAHEQHIAGHLAQARDLYLQIVALDPAHGAAQFRLAVIGIQENRFQDAIERLTKALEVEPGNRRYREALGQALAFAQRHAEAASVYRGLIDEDAADADHWFGLASALQAQGAVSDAALAWEGVAQRDPQRADALNNLGNCRRLLGEPALAQAAYARALAAQPGNADALTNLGTLLQAQGQHAQALPLLREAVAAAPDSAAALVNLGALLMDEAHAQEAADVLARAVALAPDFAPAAYNYGNALHALGQRREAQAQYRRALAIDPAHAEAANNLGNVCRELGEHKAAMDAFDTALKARPDFVDACNNAANLHRALGHQDAARALLSQALALAPHHSPTLNNLGNVFKDCGELDDGVTCFRQAVASDPRNLTAHSNLLYALSFQSFDGEEIAAEARRLAAQHEAPLRAERIAHAPRSAQGRRLRIAYVSSDFREHCQALFMTPLLSHHDRSRFEIHAYSSVVRADATTAQLAAHVDHWHDVRLLDDAALAARIQADGIDILVDLAMHMADGRPLLFARQPAPVQVAWLAYPGTTGLDAIGYRLSDPHLDPHLDPQAEPAMHDRHYTERTLRLPDTFWCYDPLAQEPAVNALPAAQTGQVTLGSLNNPCKLTEATLALWSGVFAALPQARLLLMAAQGEARERLLTRLARHGIDAARVRFVPFQPRDAYLRTWHEIDLALDTLPYNGHTTSLDAMWMGVPVVTRVGTTCAGRAGLSQLANLGLDELAAFSDEAFVETVAALVNDLPRLAALRASLRARMEASPLMDGARFARGMESAYETMWREWTRERG</sequence>
<dbReference type="GO" id="GO:0097363">
    <property type="term" value="F:protein O-acetylglucosaminyltransferase activity"/>
    <property type="evidence" value="ECO:0007669"/>
    <property type="project" value="UniProtKB-EC"/>
</dbReference>
<dbReference type="Pfam" id="PF13844">
    <property type="entry name" value="Glyco_transf_41"/>
    <property type="match status" value="2"/>
</dbReference>
<dbReference type="AlphaFoldDB" id="A0AAQ1JWG8"/>
<keyword evidence="6" id="KW-0677">Repeat</keyword>
<name>A0AAQ1JWG8_9BURK</name>
<dbReference type="SUPFAM" id="SSF48452">
    <property type="entry name" value="TPR-like"/>
    <property type="match status" value="2"/>
</dbReference>
<protein>
    <recommendedName>
        <fullName evidence="3">protein O-GlcNAc transferase</fullName>
        <ecNumber evidence="3">2.4.1.255</ecNumber>
    </recommendedName>
</protein>
<keyword evidence="7 8" id="KW-0802">TPR repeat</keyword>
<evidence type="ECO:0000256" key="3">
    <source>
        <dbReference type="ARBA" id="ARBA00011970"/>
    </source>
</evidence>
<feature type="repeat" description="TPR" evidence="8">
    <location>
        <begin position="241"/>
        <end position="274"/>
    </location>
</feature>
<dbReference type="SMART" id="SM00028">
    <property type="entry name" value="TPR"/>
    <property type="match status" value="10"/>
</dbReference>
<feature type="domain" description="O-GlcNAc transferase C-terminal" evidence="9">
    <location>
        <begin position="379"/>
        <end position="585"/>
    </location>
</feature>
<dbReference type="Gene3D" id="1.25.40.10">
    <property type="entry name" value="Tetratricopeptide repeat domain"/>
    <property type="match status" value="4"/>
</dbReference>
<gene>
    <name evidence="10" type="ORF">SAMN05216550_115102</name>
</gene>
<feature type="repeat" description="TPR" evidence="8">
    <location>
        <begin position="173"/>
        <end position="206"/>
    </location>
</feature>
<feature type="repeat" description="TPR" evidence="8">
    <location>
        <begin position="275"/>
        <end position="308"/>
    </location>
</feature>
<keyword evidence="5 10" id="KW-0808">Transferase</keyword>
<dbReference type="EMBL" id="FNZM01000015">
    <property type="protein sequence ID" value="SEK06436.1"/>
    <property type="molecule type" value="Genomic_DNA"/>
</dbReference>
<feature type="repeat" description="TPR" evidence="8">
    <location>
        <begin position="343"/>
        <end position="376"/>
    </location>
</feature>
<dbReference type="InterPro" id="IPR029489">
    <property type="entry name" value="OGT/SEC/SPY_C"/>
</dbReference>
<accession>A0AAQ1JWG8</accession>
<dbReference type="Pfam" id="PF13181">
    <property type="entry name" value="TPR_8"/>
    <property type="match status" value="2"/>
</dbReference>
<keyword evidence="4" id="KW-0328">Glycosyltransferase</keyword>
<dbReference type="Pfam" id="PF14559">
    <property type="entry name" value="TPR_19"/>
    <property type="match status" value="1"/>
</dbReference>
<dbReference type="Proteomes" id="UP000183529">
    <property type="component" value="Unassembled WGS sequence"/>
</dbReference>
<comment type="pathway">
    <text evidence="1">Protein modification; protein glycosylation.</text>
</comment>
<dbReference type="Gene3D" id="3.40.50.2000">
    <property type="entry name" value="Glycogen Phosphorylase B"/>
    <property type="match status" value="1"/>
</dbReference>
<dbReference type="Gene3D" id="3.40.50.11380">
    <property type="match status" value="1"/>
</dbReference>
<evidence type="ECO:0000259" key="9">
    <source>
        <dbReference type="Pfam" id="PF13844"/>
    </source>
</evidence>
<evidence type="ECO:0000256" key="2">
    <source>
        <dbReference type="ARBA" id="ARBA00005386"/>
    </source>
</evidence>
<evidence type="ECO:0000256" key="1">
    <source>
        <dbReference type="ARBA" id="ARBA00004922"/>
    </source>
</evidence>
<dbReference type="Pfam" id="PF13424">
    <property type="entry name" value="TPR_12"/>
    <property type="match status" value="1"/>
</dbReference>
<reference evidence="10 11" key="1">
    <citation type="submission" date="2016-10" db="EMBL/GenBank/DDBJ databases">
        <authorList>
            <person name="Varghese N."/>
            <person name="Submissions S."/>
        </authorList>
    </citation>
    <scope>NUCLEOTIDE SEQUENCE [LARGE SCALE GENOMIC DNA]</scope>
    <source>
        <strain evidence="10 11">LMG 22274</strain>
    </source>
</reference>
<proteinExistence type="inferred from homology"/>
<evidence type="ECO:0000256" key="5">
    <source>
        <dbReference type="ARBA" id="ARBA00022679"/>
    </source>
</evidence>
<dbReference type="PANTHER" id="PTHR44835">
    <property type="entry name" value="UDP-N-ACETYLGLUCOSAMINE--PEPTIDE N-ACETYLGLUCOSAMINYLTRANSFERASE SPINDLY-RELATED"/>
    <property type="match status" value="1"/>
</dbReference>
<dbReference type="RefSeq" id="WP_074985902.1">
    <property type="nucleotide sequence ID" value="NZ_CADFGN010000013.1"/>
</dbReference>
<comment type="similarity">
    <text evidence="2">Belongs to the glycosyltransferase 41 family. O-GlcNAc transferase subfamily.</text>
</comment>
<evidence type="ECO:0000256" key="6">
    <source>
        <dbReference type="ARBA" id="ARBA00022737"/>
    </source>
</evidence>
<evidence type="ECO:0000256" key="8">
    <source>
        <dbReference type="PROSITE-ProRule" id="PRU00339"/>
    </source>
</evidence>
<dbReference type="PANTHER" id="PTHR44835:SF1">
    <property type="entry name" value="PROTEIN O-GLCNAC TRANSFERASE"/>
    <property type="match status" value="1"/>
</dbReference>
<evidence type="ECO:0000256" key="4">
    <source>
        <dbReference type="ARBA" id="ARBA00022676"/>
    </source>
</evidence>
<dbReference type="InterPro" id="IPR019734">
    <property type="entry name" value="TPR_rpt"/>
</dbReference>
<comment type="caution">
    <text evidence="10">The sequence shown here is derived from an EMBL/GenBank/DDBJ whole genome shotgun (WGS) entry which is preliminary data.</text>
</comment>